<proteinExistence type="predicted"/>
<sequence length="29" mass="3195">MSESRFCLWAVVGWEMCGCVGKVAGQFNV</sequence>
<accession>A8QAV1</accession>
<reference evidence="1" key="1">
    <citation type="journal article" date="2007" name="Science">
        <title>Draft genome of the filarial nematode parasite Brugia malayi.</title>
        <authorList>
            <person name="Ghedin E."/>
            <person name="Wang S."/>
            <person name="Spiro D."/>
            <person name="Caler E."/>
            <person name="Zhao Q."/>
            <person name="Crabtree J."/>
            <person name="Allen J.E."/>
            <person name="Delcher A.L."/>
            <person name="Guiliano D.B."/>
            <person name="Miranda-Saavedra D."/>
            <person name="Angiuoli S.V."/>
            <person name="Creasy T."/>
            <person name="Amedeo P."/>
            <person name="Haas B."/>
            <person name="El-Sayed N.M."/>
            <person name="Wortman J.R."/>
            <person name="Feldblyum T."/>
            <person name="Tallon L."/>
            <person name="Schatz M."/>
            <person name="Shumway M."/>
            <person name="Koo H."/>
            <person name="Salzberg S.L."/>
            <person name="Schobel S."/>
            <person name="Pertea M."/>
            <person name="Pop M."/>
            <person name="White O."/>
            <person name="Barton G.J."/>
            <person name="Carlow C.K."/>
            <person name="Crawford M.J."/>
            <person name="Daub J."/>
            <person name="Dimmic M.W."/>
            <person name="Estes C.F."/>
            <person name="Foster J.M."/>
            <person name="Ganatra M."/>
            <person name="Gregory W.F."/>
            <person name="Johnson N.M."/>
            <person name="Jin J."/>
            <person name="Komuniecki R."/>
            <person name="Korf I."/>
            <person name="Kumar S."/>
            <person name="Laney S."/>
            <person name="Li B.W."/>
            <person name="Li W."/>
            <person name="Lindblom T.H."/>
            <person name="Lustigman S."/>
            <person name="Ma D."/>
            <person name="Maina C.V."/>
            <person name="Martin D.M."/>
            <person name="McCarter J.P."/>
            <person name="McReynolds L."/>
            <person name="Mitreva M."/>
            <person name="Nutman T.B."/>
            <person name="Parkinson J."/>
            <person name="Peregrin-Alvarez J.M."/>
            <person name="Poole C."/>
            <person name="Ren Q."/>
            <person name="Saunders L."/>
            <person name="Sluder A.E."/>
            <person name="Smith K."/>
            <person name="Stanke M."/>
            <person name="Unnasch T.R."/>
            <person name="Ware J."/>
            <person name="Wei A.D."/>
            <person name="Weil G."/>
            <person name="Williams D.J."/>
            <person name="Zhang Y."/>
            <person name="Williams S.A."/>
            <person name="Fraser-Liggett C."/>
            <person name="Slatko B."/>
            <person name="Blaxter M.L."/>
            <person name="Scott A.L."/>
        </authorList>
    </citation>
    <scope>NUCLEOTIDE SEQUENCE [LARGE SCALE GENOMIC DNA]</scope>
</reference>
<protein>
    <submittedName>
        <fullName evidence="1">Uncharacterized protein</fullName>
    </submittedName>
</protein>
<dbReference type="AlphaFoldDB" id="A8QAV1"/>
<evidence type="ECO:0000313" key="1">
    <source>
        <dbReference type="EMBL" id="EDP29671.1"/>
    </source>
</evidence>
<name>A8QAV1_BRUMA</name>
<dbReference type="EMBL" id="DS239429">
    <property type="protein sequence ID" value="EDP29671.1"/>
    <property type="molecule type" value="Genomic_DNA"/>
</dbReference>
<organism evidence="1">
    <name type="scientific">Brugia malayi</name>
    <name type="common">Filarial nematode worm</name>
    <dbReference type="NCBI Taxonomy" id="6279"/>
    <lineage>
        <taxon>Eukaryota</taxon>
        <taxon>Metazoa</taxon>
        <taxon>Ecdysozoa</taxon>
        <taxon>Nematoda</taxon>
        <taxon>Chromadorea</taxon>
        <taxon>Rhabditida</taxon>
        <taxon>Spirurina</taxon>
        <taxon>Spiruromorpha</taxon>
        <taxon>Filarioidea</taxon>
        <taxon>Onchocercidae</taxon>
        <taxon>Brugia</taxon>
    </lineage>
</organism>
<gene>
    <name evidence="1" type="ORF">Bm1_47650</name>
</gene>